<keyword evidence="9 13" id="KW-1133">Transmembrane helix</keyword>
<evidence type="ECO:0000313" key="15">
    <source>
        <dbReference type="EMBL" id="KEA64290.1"/>
    </source>
</evidence>
<dbReference type="EMBL" id="JMQN01000018">
    <property type="protein sequence ID" value="KEA64290.1"/>
    <property type="molecule type" value="Genomic_DNA"/>
</dbReference>
<keyword evidence="15" id="KW-0966">Cell projection</keyword>
<protein>
    <recommendedName>
        <fullName evidence="3 13">Flagellar biosynthetic protein FlhB</fullName>
    </recommendedName>
</protein>
<dbReference type="PANTHER" id="PTHR30531:SF12">
    <property type="entry name" value="FLAGELLAR BIOSYNTHETIC PROTEIN FLHB"/>
    <property type="match status" value="1"/>
</dbReference>
<gene>
    <name evidence="13" type="primary">flhB</name>
    <name evidence="15" type="ORF">ADIMK_1536</name>
</gene>
<dbReference type="Gene3D" id="3.40.1690.10">
    <property type="entry name" value="secretion proteins EscU"/>
    <property type="match status" value="1"/>
</dbReference>
<evidence type="ECO:0000256" key="5">
    <source>
        <dbReference type="ARBA" id="ARBA00022475"/>
    </source>
</evidence>
<dbReference type="Proteomes" id="UP000028252">
    <property type="component" value="Unassembled WGS sequence"/>
</dbReference>
<feature type="transmembrane region" description="Helical" evidence="13">
    <location>
        <begin position="186"/>
        <end position="211"/>
    </location>
</feature>
<dbReference type="GO" id="GO:0009306">
    <property type="term" value="P:protein secretion"/>
    <property type="evidence" value="ECO:0007669"/>
    <property type="project" value="InterPro"/>
</dbReference>
<name>A0A081G0I5_9GAMM</name>
<evidence type="ECO:0000256" key="1">
    <source>
        <dbReference type="ARBA" id="ARBA00004651"/>
    </source>
</evidence>
<comment type="function">
    <text evidence="12 13">Required for formation of the rod structure in the basal body of the flagellar apparatus. Together with FliI and FliH, may constitute the export apparatus of flagellin.</text>
</comment>
<reference evidence="15 16" key="1">
    <citation type="submission" date="2014-04" db="EMBL/GenBank/DDBJ databases">
        <title>Marinobacterium kochiensis sp. nov., isolated from sediment sample collected from Kochi backwaters in Kerala, India.</title>
        <authorList>
            <person name="Singh A."/>
            <person name="Pinnaka A.K."/>
        </authorList>
    </citation>
    <scope>NUCLEOTIDE SEQUENCE [LARGE SCALE GENOMIC DNA]</scope>
    <source>
        <strain evidence="15 16">AK27</strain>
    </source>
</reference>
<organism evidence="15 16">
    <name type="scientific">Marinobacterium lacunae</name>
    <dbReference type="NCBI Taxonomy" id="1232683"/>
    <lineage>
        <taxon>Bacteria</taxon>
        <taxon>Pseudomonadati</taxon>
        <taxon>Pseudomonadota</taxon>
        <taxon>Gammaproteobacteria</taxon>
        <taxon>Oceanospirillales</taxon>
        <taxon>Oceanospirillaceae</taxon>
        <taxon>Marinobacterium</taxon>
    </lineage>
</organism>
<comment type="subcellular location">
    <subcellularLocation>
        <location evidence="1">Cell membrane</location>
        <topology evidence="1">Multi-pass membrane protein</topology>
    </subcellularLocation>
</comment>
<evidence type="ECO:0000256" key="12">
    <source>
        <dbReference type="ARBA" id="ARBA00025078"/>
    </source>
</evidence>
<dbReference type="OrthoDB" id="9807950at2"/>
<dbReference type="Pfam" id="PF01312">
    <property type="entry name" value="Bac_export_2"/>
    <property type="match status" value="1"/>
</dbReference>
<keyword evidence="15" id="KW-0969">Cilium</keyword>
<evidence type="ECO:0000256" key="8">
    <source>
        <dbReference type="ARBA" id="ARBA00022927"/>
    </source>
</evidence>
<keyword evidence="7 13" id="KW-1005">Bacterial flagellum biogenesis</keyword>
<dbReference type="InterPro" id="IPR006136">
    <property type="entry name" value="FlhB"/>
</dbReference>
<dbReference type="GO" id="GO:0005886">
    <property type="term" value="C:plasma membrane"/>
    <property type="evidence" value="ECO:0007669"/>
    <property type="project" value="UniProtKB-SubCell"/>
</dbReference>
<dbReference type="AlphaFoldDB" id="A0A081G0I5"/>
<keyword evidence="11 13" id="KW-1006">Bacterial flagellum protein export</keyword>
<dbReference type="PRINTS" id="PR00950">
    <property type="entry name" value="TYPE3IMSPROT"/>
</dbReference>
<keyword evidence="8 13" id="KW-0653">Protein transport</keyword>
<dbReference type="PANTHER" id="PTHR30531">
    <property type="entry name" value="FLAGELLAR BIOSYNTHETIC PROTEIN FLHB"/>
    <property type="match status" value="1"/>
</dbReference>
<evidence type="ECO:0000256" key="7">
    <source>
        <dbReference type="ARBA" id="ARBA00022795"/>
    </source>
</evidence>
<feature type="transmembrane region" description="Helical" evidence="13">
    <location>
        <begin position="37"/>
        <end position="59"/>
    </location>
</feature>
<proteinExistence type="inferred from homology"/>
<keyword evidence="16" id="KW-1185">Reference proteome</keyword>
<feature type="transmembrane region" description="Helical" evidence="13">
    <location>
        <begin position="91"/>
        <end position="117"/>
    </location>
</feature>
<evidence type="ECO:0000256" key="11">
    <source>
        <dbReference type="ARBA" id="ARBA00023225"/>
    </source>
</evidence>
<keyword evidence="10 13" id="KW-0472">Membrane</keyword>
<dbReference type="STRING" id="1232683.ADIMK_1536"/>
<dbReference type="Gene3D" id="6.10.250.2080">
    <property type="match status" value="1"/>
</dbReference>
<keyword evidence="6 13" id="KW-0812">Transmembrane</keyword>
<keyword evidence="15" id="KW-0282">Flagellum</keyword>
<comment type="similarity">
    <text evidence="2 13">Belongs to the type III secretion exporter family.</text>
</comment>
<evidence type="ECO:0000256" key="10">
    <source>
        <dbReference type="ARBA" id="ARBA00023136"/>
    </source>
</evidence>
<feature type="region of interest" description="Disordered" evidence="14">
    <location>
        <begin position="360"/>
        <end position="381"/>
    </location>
</feature>
<dbReference type="RefSeq" id="WP_036185837.1">
    <property type="nucleotide sequence ID" value="NZ_JMQN01000018.1"/>
</dbReference>
<dbReference type="eggNOG" id="COG1377">
    <property type="taxonomic scope" value="Bacteria"/>
</dbReference>
<accession>A0A081G0I5</accession>
<evidence type="ECO:0000313" key="16">
    <source>
        <dbReference type="Proteomes" id="UP000028252"/>
    </source>
</evidence>
<evidence type="ECO:0000256" key="9">
    <source>
        <dbReference type="ARBA" id="ARBA00022989"/>
    </source>
</evidence>
<dbReference type="FunFam" id="3.40.1690.10:FF:000001">
    <property type="entry name" value="Flagellar biosynthetic protein FlhB"/>
    <property type="match status" value="1"/>
</dbReference>
<dbReference type="GO" id="GO:0044780">
    <property type="term" value="P:bacterial-type flagellum assembly"/>
    <property type="evidence" value="ECO:0007669"/>
    <property type="project" value="InterPro"/>
</dbReference>
<evidence type="ECO:0000256" key="2">
    <source>
        <dbReference type="ARBA" id="ARBA00010690"/>
    </source>
</evidence>
<feature type="region of interest" description="Disordered" evidence="14">
    <location>
        <begin position="1"/>
        <end position="26"/>
    </location>
</feature>
<evidence type="ECO:0000256" key="6">
    <source>
        <dbReference type="ARBA" id="ARBA00022692"/>
    </source>
</evidence>
<evidence type="ECO:0000256" key="14">
    <source>
        <dbReference type="SAM" id="MobiDB-lite"/>
    </source>
</evidence>
<dbReference type="InterPro" id="IPR006135">
    <property type="entry name" value="T3SS_substrate_exporter"/>
</dbReference>
<dbReference type="InterPro" id="IPR029025">
    <property type="entry name" value="T3SS_substrate_exporter_C"/>
</dbReference>
<dbReference type="SUPFAM" id="SSF160544">
    <property type="entry name" value="EscU C-terminal domain-like"/>
    <property type="match status" value="1"/>
</dbReference>
<dbReference type="PATRIC" id="fig|1232683.4.peg.1516"/>
<dbReference type="NCBIfam" id="TIGR00328">
    <property type="entry name" value="flhB"/>
    <property type="match status" value="1"/>
</dbReference>
<evidence type="ECO:0000256" key="4">
    <source>
        <dbReference type="ARBA" id="ARBA00022448"/>
    </source>
</evidence>
<keyword evidence="4 13" id="KW-0813">Transport</keyword>
<comment type="caution">
    <text evidence="15">The sequence shown here is derived from an EMBL/GenBank/DDBJ whole genome shotgun (WGS) entry which is preliminary data.</text>
</comment>
<evidence type="ECO:0000256" key="3">
    <source>
        <dbReference type="ARBA" id="ARBA00021622"/>
    </source>
</evidence>
<feature type="transmembrane region" description="Helical" evidence="13">
    <location>
        <begin position="138"/>
        <end position="166"/>
    </location>
</feature>
<sequence>MAEETGQEKTEEPTSKRLREAREKGDIPRSKELTTTVLLLAAGLAALLFGGQVAIQMMAMMKSNFALDQAAISDPSQMVVHLVQSLVDAFLSLWVLFALLFVAAVIGPIALGGWNFSAEALQPKGSRINPLAGIKRMFSLNAVIELLKGMAKFFLVGVVAIVVLLMDRPEISSLAKQNINTATAHAIEIVIWSFLLMSAAMILITLIDVPFQVYSYNKKLKMTLQEVKDEMKNTEGKPEVKGRIRQMQREISRRRMMKEVPEADVVITNPTHYSVAIRYDADRGNAPFVVAKGVDFVALKIREIAHEHEVPILASPALARALYHASEVGEEVPVGLYKSVAQVLAYVFQLRRYKQRLESEEPVAPTEDEIEIPGALRVDPE</sequence>
<evidence type="ECO:0000256" key="13">
    <source>
        <dbReference type="RuleBase" id="RU364091"/>
    </source>
</evidence>
<keyword evidence="5 13" id="KW-1003">Cell membrane</keyword>